<protein>
    <submittedName>
        <fullName evidence="1">Uncharacterized protein</fullName>
    </submittedName>
</protein>
<dbReference type="AlphaFoldDB" id="A0A4R8PTY3"/>
<sequence length="80" mass="8346">MEYVAKAIDSELTKKVLTMKFSAAVVVAVASVAMAAPSPEAKSAAVKVSQDTIDAITAAYPGALDTDCSFDFSCGCIYCW</sequence>
<comment type="caution">
    <text evidence="1">The sequence shown here is derived from an EMBL/GenBank/DDBJ whole genome shotgun (WGS) entry which is preliminary data.</text>
</comment>
<dbReference type="Proteomes" id="UP000295083">
    <property type="component" value="Unassembled WGS sequence"/>
</dbReference>
<evidence type="ECO:0000313" key="2">
    <source>
        <dbReference type="Proteomes" id="UP000295083"/>
    </source>
</evidence>
<gene>
    <name evidence="1" type="ORF">C8035_v006640</name>
</gene>
<organism evidence="1 2">
    <name type="scientific">Colletotrichum spinosum</name>
    <dbReference type="NCBI Taxonomy" id="1347390"/>
    <lineage>
        <taxon>Eukaryota</taxon>
        <taxon>Fungi</taxon>
        <taxon>Dikarya</taxon>
        <taxon>Ascomycota</taxon>
        <taxon>Pezizomycotina</taxon>
        <taxon>Sordariomycetes</taxon>
        <taxon>Hypocreomycetidae</taxon>
        <taxon>Glomerellales</taxon>
        <taxon>Glomerellaceae</taxon>
        <taxon>Colletotrichum</taxon>
        <taxon>Colletotrichum orbiculare species complex</taxon>
    </lineage>
</organism>
<reference evidence="1 2" key="1">
    <citation type="submission" date="2018-11" db="EMBL/GenBank/DDBJ databases">
        <title>Genome sequence and assembly of Colletotrichum spinosum.</title>
        <authorList>
            <person name="Gan P."/>
            <person name="Shirasu K."/>
        </authorList>
    </citation>
    <scope>NUCLEOTIDE SEQUENCE [LARGE SCALE GENOMIC DNA]</scope>
    <source>
        <strain evidence="1 2">CBS 515.97</strain>
    </source>
</reference>
<accession>A0A4R8PTY3</accession>
<keyword evidence="2" id="KW-1185">Reference proteome</keyword>
<proteinExistence type="predicted"/>
<name>A0A4R8PTY3_9PEZI</name>
<dbReference type="EMBL" id="QAPG01000296">
    <property type="protein sequence ID" value="TDZ29222.1"/>
    <property type="molecule type" value="Genomic_DNA"/>
</dbReference>
<evidence type="ECO:0000313" key="1">
    <source>
        <dbReference type="EMBL" id="TDZ29222.1"/>
    </source>
</evidence>